<dbReference type="RefSeq" id="WP_317063733.1">
    <property type="nucleotide sequence ID" value="NZ_WBKO01000001.1"/>
</dbReference>
<proteinExistence type="predicted"/>
<dbReference type="InterPro" id="IPR009097">
    <property type="entry name" value="Cyclic_Pdiesterase"/>
</dbReference>
<keyword evidence="2" id="KW-1185">Reference proteome</keyword>
<reference evidence="1 2" key="1">
    <citation type="submission" date="2019-10" db="EMBL/GenBank/DDBJ databases">
        <title>Isolation and characterization of Methanoculleus sp. Wushi-C6 from a hot spring well.</title>
        <authorList>
            <person name="Chen S.-C."/>
            <person name="Lan Z.-H."/>
            <person name="You Y.-T."/>
            <person name="Lai M.-C."/>
        </authorList>
    </citation>
    <scope>NUCLEOTIDE SEQUENCE [LARGE SCALE GENOMIC DNA]</scope>
    <source>
        <strain evidence="1 2">Wushi-C6</strain>
    </source>
</reference>
<accession>A0ABU3WY89</accession>
<dbReference type="Gene3D" id="3.90.1140.10">
    <property type="entry name" value="Cyclic phosphodiesterase"/>
    <property type="match status" value="1"/>
</dbReference>
<sequence length="219" mass="23420">MHELPDTVALDIVLLPPGPVMDMAINANRTLLAGNHDGGIRLDREDCLPHITVAMLPVKREDIRDVVARVDRITRHCSPMTVTIDSVAKYHTGTGGTIPVFHVFRAEILQLFHKTVMNAVKPYAAPPAGPGMFAGEVSASSVDCLARFGKAGAYEHYSPHITLGYGDLPELVPGLALPLRFEVARAAVCHLGAHCTCRRTLAEFGLGTGQLTAPGGTAR</sequence>
<protein>
    <submittedName>
        <fullName evidence="1">2'-5' RNA ligase family protein</fullName>
    </submittedName>
</protein>
<evidence type="ECO:0000313" key="2">
    <source>
        <dbReference type="Proteomes" id="UP001281203"/>
    </source>
</evidence>
<keyword evidence="1" id="KW-0436">Ligase</keyword>
<organism evidence="1 2">
    <name type="scientific">Methanoculleus caldifontis</name>
    <dbReference type="NCBI Taxonomy" id="2651577"/>
    <lineage>
        <taxon>Archaea</taxon>
        <taxon>Methanobacteriati</taxon>
        <taxon>Methanobacteriota</taxon>
        <taxon>Stenosarchaea group</taxon>
        <taxon>Methanomicrobia</taxon>
        <taxon>Methanomicrobiales</taxon>
        <taxon>Methanomicrobiaceae</taxon>
        <taxon>Methanoculleus</taxon>
    </lineage>
</organism>
<name>A0ABU3WY89_9EURY</name>
<evidence type="ECO:0000313" key="1">
    <source>
        <dbReference type="EMBL" id="MDV2480763.1"/>
    </source>
</evidence>
<dbReference type="SUPFAM" id="SSF55144">
    <property type="entry name" value="LigT-like"/>
    <property type="match status" value="1"/>
</dbReference>
<dbReference type="Proteomes" id="UP001281203">
    <property type="component" value="Unassembled WGS sequence"/>
</dbReference>
<dbReference type="EMBL" id="WBKO01000001">
    <property type="protein sequence ID" value="MDV2480763.1"/>
    <property type="molecule type" value="Genomic_DNA"/>
</dbReference>
<gene>
    <name evidence="1" type="ORF">F8E02_01825</name>
</gene>
<comment type="caution">
    <text evidence="1">The sequence shown here is derived from an EMBL/GenBank/DDBJ whole genome shotgun (WGS) entry which is preliminary data.</text>
</comment>
<dbReference type="GO" id="GO:0016874">
    <property type="term" value="F:ligase activity"/>
    <property type="evidence" value="ECO:0007669"/>
    <property type="project" value="UniProtKB-KW"/>
</dbReference>
<dbReference type="Pfam" id="PF13563">
    <property type="entry name" value="2_5_RNA_ligase2"/>
    <property type="match status" value="1"/>
</dbReference>